<gene>
    <name evidence="3" type="ORF">SK069_15320</name>
</gene>
<dbReference type="PANTHER" id="PTHR46229">
    <property type="entry name" value="BOLA TRANSCRIPTION REGULATOR"/>
    <property type="match status" value="1"/>
</dbReference>
<name>A0ABU4VMB6_9ACTN</name>
<dbReference type="EMBL" id="JAXAVX010000009">
    <property type="protein sequence ID" value="MDX8152968.1"/>
    <property type="molecule type" value="Genomic_DNA"/>
</dbReference>
<reference evidence="3 4" key="1">
    <citation type="submission" date="2023-11" db="EMBL/GenBank/DDBJ databases">
        <authorList>
            <person name="Xu M."/>
            <person name="Jiang T."/>
        </authorList>
    </citation>
    <scope>NUCLEOTIDE SEQUENCE [LARGE SCALE GENOMIC DNA]</scope>
    <source>
        <strain evidence="3 4">SD</strain>
    </source>
</reference>
<dbReference type="Pfam" id="PF01722">
    <property type="entry name" value="BolA"/>
    <property type="match status" value="1"/>
</dbReference>
<dbReference type="InterPro" id="IPR036065">
    <property type="entry name" value="BolA-like_sf"/>
</dbReference>
<evidence type="ECO:0000313" key="3">
    <source>
        <dbReference type="EMBL" id="MDX8152968.1"/>
    </source>
</evidence>
<dbReference type="PANTHER" id="PTHR46229:SF2">
    <property type="entry name" value="BOLA-LIKE PROTEIN 1"/>
    <property type="match status" value="1"/>
</dbReference>
<evidence type="ECO:0000256" key="2">
    <source>
        <dbReference type="RuleBase" id="RU003860"/>
    </source>
</evidence>
<keyword evidence="4" id="KW-1185">Reference proteome</keyword>
<comment type="caution">
    <text evidence="3">The sequence shown here is derived from an EMBL/GenBank/DDBJ whole genome shotgun (WGS) entry which is preliminary data.</text>
</comment>
<dbReference type="Proteomes" id="UP001277761">
    <property type="component" value="Unassembled WGS sequence"/>
</dbReference>
<dbReference type="Gene3D" id="3.30.300.90">
    <property type="entry name" value="BolA-like"/>
    <property type="match status" value="1"/>
</dbReference>
<protein>
    <submittedName>
        <fullName evidence="3">BolA/IbaG family iron-sulfur metabolism protein</fullName>
    </submittedName>
</protein>
<comment type="similarity">
    <text evidence="1 2">Belongs to the BolA/IbaG family.</text>
</comment>
<proteinExistence type="inferred from homology"/>
<organism evidence="3 4">
    <name type="scientific">Patulibacter brassicae</name>
    <dbReference type="NCBI Taxonomy" id="1705717"/>
    <lineage>
        <taxon>Bacteria</taxon>
        <taxon>Bacillati</taxon>
        <taxon>Actinomycetota</taxon>
        <taxon>Thermoleophilia</taxon>
        <taxon>Solirubrobacterales</taxon>
        <taxon>Patulibacteraceae</taxon>
        <taxon>Patulibacter</taxon>
    </lineage>
</organism>
<dbReference type="RefSeq" id="WP_319955119.1">
    <property type="nucleotide sequence ID" value="NZ_JAXAVX010000009.1"/>
</dbReference>
<dbReference type="InterPro" id="IPR002634">
    <property type="entry name" value="BolA"/>
</dbReference>
<accession>A0ABU4VMB6</accession>
<evidence type="ECO:0000256" key="1">
    <source>
        <dbReference type="ARBA" id="ARBA00005578"/>
    </source>
</evidence>
<evidence type="ECO:0000313" key="4">
    <source>
        <dbReference type="Proteomes" id="UP001277761"/>
    </source>
</evidence>
<dbReference type="InterPro" id="IPR050961">
    <property type="entry name" value="BolA/IbaG_stress_morph_reg"/>
</dbReference>
<dbReference type="PIRSF" id="PIRSF003113">
    <property type="entry name" value="BolA"/>
    <property type="match status" value="1"/>
</dbReference>
<dbReference type="SUPFAM" id="SSF82657">
    <property type="entry name" value="BolA-like"/>
    <property type="match status" value="1"/>
</dbReference>
<sequence>MPTADELKHRIEAALPGSVAEVEGADGVHFEAVVTSPDFAGRSRLQQHKMVMEVFRGELGGSIHALALKTKTP</sequence>